<comment type="caution">
    <text evidence="9">The sequence shown here is derived from an EMBL/GenBank/DDBJ whole genome shotgun (WGS) entry which is preliminary data.</text>
</comment>
<dbReference type="InterPro" id="IPR011114">
    <property type="entry name" value="RuvA_C"/>
</dbReference>
<dbReference type="HAMAP" id="MF_00031">
    <property type="entry name" value="DNA_HJ_migration_RuvA"/>
    <property type="match status" value="1"/>
</dbReference>
<comment type="domain">
    <text evidence="6">Has three domains with a flexible linker between the domains II and III and assumes an 'L' shape. Domain III is highly mobile and contacts RuvB.</text>
</comment>
<evidence type="ECO:0000256" key="2">
    <source>
        <dbReference type="ARBA" id="ARBA00022763"/>
    </source>
</evidence>
<keyword evidence="3 6" id="KW-0238">DNA-binding</keyword>
<accession>A0A6N7WY20</accession>
<feature type="domain" description="Holliday junction DNA helicase RuvA C-terminal" evidence="8">
    <location>
        <begin position="153"/>
        <end position="196"/>
    </location>
</feature>
<evidence type="ECO:0000313" key="9">
    <source>
        <dbReference type="EMBL" id="MST61775.1"/>
    </source>
</evidence>
<keyword evidence="2 6" id="KW-0227">DNA damage</keyword>
<dbReference type="GO" id="GO:0000400">
    <property type="term" value="F:four-way junction DNA binding"/>
    <property type="evidence" value="ECO:0007669"/>
    <property type="project" value="UniProtKB-UniRule"/>
</dbReference>
<dbReference type="GO" id="GO:0005524">
    <property type="term" value="F:ATP binding"/>
    <property type="evidence" value="ECO:0007669"/>
    <property type="project" value="InterPro"/>
</dbReference>
<dbReference type="Gene3D" id="2.40.50.140">
    <property type="entry name" value="Nucleic acid-binding proteins"/>
    <property type="match status" value="1"/>
</dbReference>
<reference evidence="9 10" key="1">
    <citation type="submission" date="2019-08" db="EMBL/GenBank/DDBJ databases">
        <title>In-depth cultivation of the pig gut microbiome towards novel bacterial diversity and tailored functional studies.</title>
        <authorList>
            <person name="Wylensek D."/>
            <person name="Hitch T.C.A."/>
            <person name="Clavel T."/>
        </authorList>
    </citation>
    <scope>NUCLEOTIDE SEQUENCE [LARGE SCALE GENOMIC DNA]</scope>
    <source>
        <strain evidence="9 10">WCA-SAB-591-4A-A</strain>
    </source>
</reference>
<dbReference type="Gene3D" id="1.10.150.20">
    <property type="entry name" value="5' to 3' exonuclease, C-terminal subdomain"/>
    <property type="match status" value="1"/>
</dbReference>
<comment type="subunit">
    <text evidence="6">Homotetramer. Forms an RuvA(8)-RuvB(12)-Holliday junction (HJ) complex. HJ DNA is sandwiched between 2 RuvA tetramers; dsDNA enters through RuvA and exits via RuvB. An RuvB hexamer assembles on each DNA strand where it exits the tetramer. Each RuvB hexamer is contacted by two RuvA subunits (via domain III) on 2 adjacent RuvB subunits; this complex drives branch migration. In the full resolvosome a probable DNA-RuvA(4)-RuvB(12)-RuvC(2) complex forms which resolves the HJ.</text>
</comment>
<dbReference type="SUPFAM" id="SSF46929">
    <property type="entry name" value="DNA helicase RuvA subunit, C-terminal domain"/>
    <property type="match status" value="1"/>
</dbReference>
<dbReference type="EMBL" id="VUNE01000001">
    <property type="protein sequence ID" value="MST61775.1"/>
    <property type="molecule type" value="Genomic_DNA"/>
</dbReference>
<evidence type="ECO:0000259" key="8">
    <source>
        <dbReference type="Pfam" id="PF07499"/>
    </source>
</evidence>
<evidence type="ECO:0000256" key="6">
    <source>
        <dbReference type="HAMAP-Rule" id="MF_00031"/>
    </source>
</evidence>
<keyword evidence="1 6" id="KW-0963">Cytoplasm</keyword>
<keyword evidence="4 6" id="KW-0233">DNA recombination</keyword>
<dbReference type="GO" id="GO:0006310">
    <property type="term" value="P:DNA recombination"/>
    <property type="evidence" value="ECO:0007669"/>
    <property type="project" value="UniProtKB-UniRule"/>
</dbReference>
<dbReference type="SUPFAM" id="SSF50249">
    <property type="entry name" value="Nucleic acid-binding proteins"/>
    <property type="match status" value="1"/>
</dbReference>
<evidence type="ECO:0000256" key="5">
    <source>
        <dbReference type="ARBA" id="ARBA00023204"/>
    </source>
</evidence>
<dbReference type="Proteomes" id="UP000440713">
    <property type="component" value="Unassembled WGS sequence"/>
</dbReference>
<dbReference type="InterPro" id="IPR010994">
    <property type="entry name" value="RuvA_2-like"/>
</dbReference>
<dbReference type="InterPro" id="IPR012340">
    <property type="entry name" value="NA-bd_OB-fold"/>
</dbReference>
<evidence type="ECO:0000313" key="10">
    <source>
        <dbReference type="Proteomes" id="UP000440713"/>
    </source>
</evidence>
<comment type="similarity">
    <text evidence="6">Belongs to the RuvA family.</text>
</comment>
<keyword evidence="5 6" id="KW-0234">DNA repair</keyword>
<evidence type="ECO:0000256" key="3">
    <source>
        <dbReference type="ARBA" id="ARBA00023125"/>
    </source>
</evidence>
<comment type="function">
    <text evidence="6">The RuvA-RuvB-RuvC complex processes Holliday junction (HJ) DNA during genetic recombination and DNA repair, while the RuvA-RuvB complex plays an important role in the rescue of blocked DNA replication forks via replication fork reversal (RFR). RuvA specifically binds to HJ cruciform DNA, conferring on it an open structure. The RuvB hexamer acts as an ATP-dependent pump, pulling dsDNA into and through the RuvAB complex. HJ branch migration allows RuvC to scan DNA until it finds its consensus sequence, where it cleaves and resolves the cruciform DNA.</text>
</comment>
<dbReference type="SUPFAM" id="SSF47781">
    <property type="entry name" value="RuvA domain 2-like"/>
    <property type="match status" value="1"/>
</dbReference>
<dbReference type="GO" id="GO:0005737">
    <property type="term" value="C:cytoplasm"/>
    <property type="evidence" value="ECO:0007669"/>
    <property type="project" value="UniProtKB-SubCell"/>
</dbReference>
<gene>
    <name evidence="6 9" type="primary">ruvA</name>
    <name evidence="9" type="ORF">FYJ71_02150</name>
</gene>
<dbReference type="GO" id="GO:0006281">
    <property type="term" value="P:DNA repair"/>
    <property type="evidence" value="ECO:0007669"/>
    <property type="project" value="UniProtKB-UniRule"/>
</dbReference>
<feature type="region of interest" description="Domain III" evidence="6">
    <location>
        <begin position="153"/>
        <end position="203"/>
    </location>
</feature>
<dbReference type="CDD" id="cd14332">
    <property type="entry name" value="UBA_RuvA_C"/>
    <property type="match status" value="1"/>
</dbReference>
<dbReference type="RefSeq" id="WP_154537157.1">
    <property type="nucleotide sequence ID" value="NZ_JAQYHJ010000111.1"/>
</dbReference>
<dbReference type="Pfam" id="PF01330">
    <property type="entry name" value="RuvA_N"/>
    <property type="match status" value="1"/>
</dbReference>
<proteinExistence type="inferred from homology"/>
<protein>
    <recommendedName>
        <fullName evidence="6">Holliday junction branch migration complex subunit RuvA</fullName>
    </recommendedName>
</protein>
<dbReference type="Gene3D" id="1.10.8.10">
    <property type="entry name" value="DNA helicase RuvA subunit, C-terminal domain"/>
    <property type="match status" value="1"/>
</dbReference>
<dbReference type="InterPro" id="IPR013849">
    <property type="entry name" value="DNA_helicase_Holl-junc_RuvA_I"/>
</dbReference>
<evidence type="ECO:0000256" key="1">
    <source>
        <dbReference type="ARBA" id="ARBA00022490"/>
    </source>
</evidence>
<dbReference type="GO" id="GO:0009378">
    <property type="term" value="F:four-way junction helicase activity"/>
    <property type="evidence" value="ECO:0007669"/>
    <property type="project" value="InterPro"/>
</dbReference>
<comment type="caution">
    <text evidence="6">Lacks conserved residue(s) required for the propagation of feature annotation.</text>
</comment>
<dbReference type="InterPro" id="IPR000085">
    <property type="entry name" value="RuvA"/>
</dbReference>
<evidence type="ECO:0000259" key="7">
    <source>
        <dbReference type="Pfam" id="PF01330"/>
    </source>
</evidence>
<dbReference type="AlphaFoldDB" id="A0A6N7WY20"/>
<name>A0A6N7WY20_9FIRM</name>
<dbReference type="Pfam" id="PF14520">
    <property type="entry name" value="HHH_5"/>
    <property type="match status" value="1"/>
</dbReference>
<sequence>MIAYIKGTIEEIGIDSLVIENNGMGYKLLVSTNTVSRVAIGEKHKIYSKMIVREDDISLCGFYSKEELEMFELLTSVSKIGTKVGLGILSFASPNVINGYILNADIAALSKAPGVGKKTAERMVLELKDKVSKLVVDEADSIEITDSRIGDVVASEAIEALIGLGYTRIESESAVNFVKQPGMSVEDVIRKGLEYIMKTGIKF</sequence>
<dbReference type="GO" id="GO:0009379">
    <property type="term" value="C:Holliday junction helicase complex"/>
    <property type="evidence" value="ECO:0007669"/>
    <property type="project" value="InterPro"/>
</dbReference>
<dbReference type="GO" id="GO:0048476">
    <property type="term" value="C:Holliday junction resolvase complex"/>
    <property type="evidence" value="ECO:0007669"/>
    <property type="project" value="UniProtKB-UniRule"/>
</dbReference>
<dbReference type="Pfam" id="PF07499">
    <property type="entry name" value="RuvA_C"/>
    <property type="match status" value="1"/>
</dbReference>
<evidence type="ECO:0000256" key="4">
    <source>
        <dbReference type="ARBA" id="ARBA00023172"/>
    </source>
</evidence>
<feature type="domain" description="DNA helicase Holliday junction RuvA type" evidence="7">
    <location>
        <begin position="1"/>
        <end position="59"/>
    </location>
</feature>
<comment type="subcellular location">
    <subcellularLocation>
        <location evidence="6">Cytoplasm</location>
    </subcellularLocation>
</comment>
<dbReference type="NCBIfam" id="TIGR00084">
    <property type="entry name" value="ruvA"/>
    <property type="match status" value="1"/>
</dbReference>
<keyword evidence="10" id="KW-1185">Reference proteome</keyword>
<dbReference type="InterPro" id="IPR036267">
    <property type="entry name" value="RuvA_C_sf"/>
</dbReference>
<organism evidence="9 10">
    <name type="scientific">Peptostreptococcus porci</name>
    <dbReference type="NCBI Taxonomy" id="2652282"/>
    <lineage>
        <taxon>Bacteria</taxon>
        <taxon>Bacillati</taxon>
        <taxon>Bacillota</taxon>
        <taxon>Clostridia</taxon>
        <taxon>Peptostreptococcales</taxon>
        <taxon>Peptostreptococcaceae</taxon>
        <taxon>Peptostreptococcus</taxon>
    </lineage>
</organism>